<dbReference type="AlphaFoldDB" id="A0AAN6UQ51"/>
<evidence type="ECO:0000313" key="2">
    <source>
        <dbReference type="EMBL" id="KAK4136810.1"/>
    </source>
</evidence>
<feature type="region of interest" description="Disordered" evidence="1">
    <location>
        <begin position="1"/>
        <end position="21"/>
    </location>
</feature>
<keyword evidence="3" id="KW-1185">Reference proteome</keyword>
<evidence type="ECO:0000313" key="3">
    <source>
        <dbReference type="Proteomes" id="UP001304895"/>
    </source>
</evidence>
<gene>
    <name evidence="2" type="ORF">BT67DRAFT_191570</name>
</gene>
<organism evidence="2 3">
    <name type="scientific">Trichocladium antarcticum</name>
    <dbReference type="NCBI Taxonomy" id="1450529"/>
    <lineage>
        <taxon>Eukaryota</taxon>
        <taxon>Fungi</taxon>
        <taxon>Dikarya</taxon>
        <taxon>Ascomycota</taxon>
        <taxon>Pezizomycotina</taxon>
        <taxon>Sordariomycetes</taxon>
        <taxon>Sordariomycetidae</taxon>
        <taxon>Sordariales</taxon>
        <taxon>Chaetomiaceae</taxon>
        <taxon>Trichocladium</taxon>
    </lineage>
</organism>
<sequence length="156" mass="17815">MLRGTGEESYLDPGDLGANPIRERTTKMAVSGHRTSFARRVLFVEVVLRKDDAAWVGTWKYFLLAGSEPGSCWSECHPWHMHSNADLIRPSGEQVRCSCRPSRRPRSMSWLSLRAIVWDIWDTQIEQAQRLNRAEAGVYMERDRGLASDQNPPLES</sequence>
<reference evidence="2" key="1">
    <citation type="journal article" date="2023" name="Mol. Phylogenet. Evol.">
        <title>Genome-scale phylogeny and comparative genomics of the fungal order Sordariales.</title>
        <authorList>
            <person name="Hensen N."/>
            <person name="Bonometti L."/>
            <person name="Westerberg I."/>
            <person name="Brannstrom I.O."/>
            <person name="Guillou S."/>
            <person name="Cros-Aarteil S."/>
            <person name="Calhoun S."/>
            <person name="Haridas S."/>
            <person name="Kuo A."/>
            <person name="Mondo S."/>
            <person name="Pangilinan J."/>
            <person name="Riley R."/>
            <person name="LaButti K."/>
            <person name="Andreopoulos B."/>
            <person name="Lipzen A."/>
            <person name="Chen C."/>
            <person name="Yan M."/>
            <person name="Daum C."/>
            <person name="Ng V."/>
            <person name="Clum A."/>
            <person name="Steindorff A."/>
            <person name="Ohm R.A."/>
            <person name="Martin F."/>
            <person name="Silar P."/>
            <person name="Natvig D.O."/>
            <person name="Lalanne C."/>
            <person name="Gautier V."/>
            <person name="Ament-Velasquez S.L."/>
            <person name="Kruys A."/>
            <person name="Hutchinson M.I."/>
            <person name="Powell A.J."/>
            <person name="Barry K."/>
            <person name="Miller A.N."/>
            <person name="Grigoriev I.V."/>
            <person name="Debuchy R."/>
            <person name="Gladieux P."/>
            <person name="Hiltunen Thoren M."/>
            <person name="Johannesson H."/>
        </authorList>
    </citation>
    <scope>NUCLEOTIDE SEQUENCE</scope>
    <source>
        <strain evidence="2">CBS 123565</strain>
    </source>
</reference>
<evidence type="ECO:0000256" key="1">
    <source>
        <dbReference type="SAM" id="MobiDB-lite"/>
    </source>
</evidence>
<protein>
    <submittedName>
        <fullName evidence="2">Uncharacterized protein</fullName>
    </submittedName>
</protein>
<comment type="caution">
    <text evidence="2">The sequence shown here is derived from an EMBL/GenBank/DDBJ whole genome shotgun (WGS) entry which is preliminary data.</text>
</comment>
<proteinExistence type="predicted"/>
<dbReference type="EMBL" id="MU853403">
    <property type="protein sequence ID" value="KAK4136810.1"/>
    <property type="molecule type" value="Genomic_DNA"/>
</dbReference>
<name>A0AAN6UQ51_9PEZI</name>
<dbReference type="Proteomes" id="UP001304895">
    <property type="component" value="Unassembled WGS sequence"/>
</dbReference>
<reference evidence="2" key="2">
    <citation type="submission" date="2023-05" db="EMBL/GenBank/DDBJ databases">
        <authorList>
            <consortium name="Lawrence Berkeley National Laboratory"/>
            <person name="Steindorff A."/>
            <person name="Hensen N."/>
            <person name="Bonometti L."/>
            <person name="Westerberg I."/>
            <person name="Brannstrom I.O."/>
            <person name="Guillou S."/>
            <person name="Cros-Aarteil S."/>
            <person name="Calhoun S."/>
            <person name="Haridas S."/>
            <person name="Kuo A."/>
            <person name="Mondo S."/>
            <person name="Pangilinan J."/>
            <person name="Riley R."/>
            <person name="Labutti K."/>
            <person name="Andreopoulos B."/>
            <person name="Lipzen A."/>
            <person name="Chen C."/>
            <person name="Yanf M."/>
            <person name="Daum C."/>
            <person name="Ng V."/>
            <person name="Clum A."/>
            <person name="Ohm R."/>
            <person name="Martin F."/>
            <person name="Silar P."/>
            <person name="Natvig D."/>
            <person name="Lalanne C."/>
            <person name="Gautier V."/>
            <person name="Ament-Velasquez S.L."/>
            <person name="Kruys A."/>
            <person name="Hutchinson M.I."/>
            <person name="Powell A.J."/>
            <person name="Barry K."/>
            <person name="Miller A.N."/>
            <person name="Grigoriev I.V."/>
            <person name="Debuchy R."/>
            <person name="Gladieux P."/>
            <person name="Thoren M.H."/>
            <person name="Johannesson H."/>
        </authorList>
    </citation>
    <scope>NUCLEOTIDE SEQUENCE</scope>
    <source>
        <strain evidence="2">CBS 123565</strain>
    </source>
</reference>
<accession>A0AAN6UQ51</accession>